<evidence type="ECO:0000256" key="1">
    <source>
        <dbReference type="SAM" id="SignalP"/>
    </source>
</evidence>
<proteinExistence type="predicted"/>
<name>A0ABW2Y1I9_9ACTN</name>
<reference evidence="3" key="1">
    <citation type="journal article" date="2019" name="Int. J. Syst. Evol. Microbiol.">
        <title>The Global Catalogue of Microorganisms (GCM) 10K type strain sequencing project: providing services to taxonomists for standard genome sequencing and annotation.</title>
        <authorList>
            <consortium name="The Broad Institute Genomics Platform"/>
            <consortium name="The Broad Institute Genome Sequencing Center for Infectious Disease"/>
            <person name="Wu L."/>
            <person name="Ma J."/>
        </authorList>
    </citation>
    <scope>NUCLEOTIDE SEQUENCE [LARGE SCALE GENOMIC DNA]</scope>
    <source>
        <strain evidence="3">JCM 9371</strain>
    </source>
</reference>
<dbReference type="EMBL" id="JBHTGP010000041">
    <property type="protein sequence ID" value="MFD0692447.1"/>
    <property type="molecule type" value="Genomic_DNA"/>
</dbReference>
<evidence type="ECO:0000313" key="3">
    <source>
        <dbReference type="Proteomes" id="UP001597063"/>
    </source>
</evidence>
<feature type="chain" id="PRO_5047501627" description="Secreted protein" evidence="1">
    <location>
        <begin position="26"/>
        <end position="101"/>
    </location>
</feature>
<organism evidence="2 3">
    <name type="scientific">Actinomadura fibrosa</name>
    <dbReference type="NCBI Taxonomy" id="111802"/>
    <lineage>
        <taxon>Bacteria</taxon>
        <taxon>Bacillati</taxon>
        <taxon>Actinomycetota</taxon>
        <taxon>Actinomycetes</taxon>
        <taxon>Streptosporangiales</taxon>
        <taxon>Thermomonosporaceae</taxon>
        <taxon>Actinomadura</taxon>
    </lineage>
</organism>
<accession>A0ABW2Y1I9</accession>
<evidence type="ECO:0008006" key="4">
    <source>
        <dbReference type="Google" id="ProtNLM"/>
    </source>
</evidence>
<protein>
    <recommendedName>
        <fullName evidence="4">Secreted protein</fullName>
    </recommendedName>
</protein>
<evidence type="ECO:0000313" key="2">
    <source>
        <dbReference type="EMBL" id="MFD0692447.1"/>
    </source>
</evidence>
<sequence length="101" mass="10774">MPSGKNLLASAMAAIAIVSTGLAVAAPAGASTQQAGVQRANPTQPAAPRSVTGVPDTWILVDTYPTYKQCKDEGRSSAQPWNCKPSVLITDWWDLFIRFIE</sequence>
<dbReference type="RefSeq" id="WP_165502729.1">
    <property type="nucleotide sequence ID" value="NZ_CAACUY010000013.1"/>
</dbReference>
<comment type="caution">
    <text evidence="2">The sequence shown here is derived from an EMBL/GenBank/DDBJ whole genome shotgun (WGS) entry which is preliminary data.</text>
</comment>
<dbReference type="Proteomes" id="UP001597063">
    <property type="component" value="Unassembled WGS sequence"/>
</dbReference>
<gene>
    <name evidence="2" type="ORF">ACFQZM_48745</name>
</gene>
<keyword evidence="3" id="KW-1185">Reference proteome</keyword>
<keyword evidence="1" id="KW-0732">Signal</keyword>
<feature type="signal peptide" evidence="1">
    <location>
        <begin position="1"/>
        <end position="25"/>
    </location>
</feature>